<organism evidence="2 3">
    <name type="scientific">Spodoptera exigua</name>
    <name type="common">Beet armyworm</name>
    <name type="synonym">Noctua fulgens</name>
    <dbReference type="NCBI Taxonomy" id="7107"/>
    <lineage>
        <taxon>Eukaryota</taxon>
        <taxon>Metazoa</taxon>
        <taxon>Ecdysozoa</taxon>
        <taxon>Arthropoda</taxon>
        <taxon>Hexapoda</taxon>
        <taxon>Insecta</taxon>
        <taxon>Pterygota</taxon>
        <taxon>Neoptera</taxon>
        <taxon>Endopterygota</taxon>
        <taxon>Lepidoptera</taxon>
        <taxon>Glossata</taxon>
        <taxon>Ditrysia</taxon>
        <taxon>Noctuoidea</taxon>
        <taxon>Noctuidae</taxon>
        <taxon>Amphipyrinae</taxon>
        <taxon>Spodoptera</taxon>
    </lineage>
</organism>
<evidence type="ECO:0000313" key="3">
    <source>
        <dbReference type="Proteomes" id="UP000814243"/>
    </source>
</evidence>
<evidence type="ECO:0000313" key="2">
    <source>
        <dbReference type="EMBL" id="KAH9637610.1"/>
    </source>
</evidence>
<gene>
    <name evidence="2" type="ORF">HF086_014774</name>
</gene>
<dbReference type="EMBL" id="JACEFF010000441">
    <property type="protein sequence ID" value="KAH9637610.1"/>
    <property type="molecule type" value="Genomic_DNA"/>
</dbReference>
<dbReference type="Proteomes" id="UP000814243">
    <property type="component" value="Unassembled WGS sequence"/>
</dbReference>
<reference evidence="2" key="1">
    <citation type="journal article" date="2021" name="G3 (Bethesda)">
        <title>Genome and transcriptome analysis of the beet armyworm Spodoptera exigua reveals targets for pest control. .</title>
        <authorList>
            <person name="Simon S."/>
            <person name="Breeschoten T."/>
            <person name="Jansen H.J."/>
            <person name="Dirks R.P."/>
            <person name="Schranz M.E."/>
            <person name="Ros V.I.D."/>
        </authorList>
    </citation>
    <scope>NUCLEOTIDE SEQUENCE</scope>
    <source>
        <strain evidence="2">TB_SE_WUR_2020</strain>
    </source>
</reference>
<feature type="compositionally biased region" description="Basic and acidic residues" evidence="1">
    <location>
        <begin position="128"/>
        <end position="148"/>
    </location>
</feature>
<proteinExistence type="predicted"/>
<dbReference type="AlphaFoldDB" id="A0A922SH95"/>
<comment type="caution">
    <text evidence="2">The sequence shown here is derived from an EMBL/GenBank/DDBJ whole genome shotgun (WGS) entry which is preliminary data.</text>
</comment>
<feature type="region of interest" description="Disordered" evidence="1">
    <location>
        <begin position="43"/>
        <end position="148"/>
    </location>
</feature>
<feature type="compositionally biased region" description="Polar residues" evidence="1">
    <location>
        <begin position="109"/>
        <end position="124"/>
    </location>
</feature>
<name>A0A922SH95_SPOEX</name>
<sequence>MIPLPSPGCRVRSLRAPLLQQASFDGSAGSVRYRLDVMRGVAARSLDPVDPAPPQRALSAPYDTKKSPVCHHPQSLSSSSSSAVPPKPAPEAEGPTVSSRLEIRVRPPDSTSPGHSVKIQSVVSGETRPNHDETSVYYDATEHHRDKR</sequence>
<evidence type="ECO:0000256" key="1">
    <source>
        <dbReference type="SAM" id="MobiDB-lite"/>
    </source>
</evidence>
<accession>A0A922SH95</accession>
<protein>
    <submittedName>
        <fullName evidence="2">Uncharacterized protein</fullName>
    </submittedName>
</protein>